<feature type="domain" description="Cupin type-1" evidence="9">
    <location>
        <begin position="62"/>
        <end position="197"/>
    </location>
</feature>
<accession>A0ABP0XUK0</accession>
<dbReference type="Gene3D" id="2.60.120.10">
    <property type="entry name" value="Jelly Rolls"/>
    <property type="match status" value="1"/>
</dbReference>
<name>A0ABP0XUK0_9ROSI</name>
<keyword evidence="3 8" id="KW-0052">Apoplast</keyword>
<dbReference type="InterPro" id="IPR006045">
    <property type="entry name" value="Cupin_1"/>
</dbReference>
<keyword evidence="8" id="KW-0732">Signal</keyword>
<dbReference type="Proteomes" id="UP001642487">
    <property type="component" value="Chromosome 10"/>
</dbReference>
<comment type="subcellular location">
    <subcellularLocation>
        <location evidence="1 8">Secreted</location>
        <location evidence="1 8">Extracellular space</location>
        <location evidence="1 8">Apoplast</location>
    </subcellularLocation>
</comment>
<dbReference type="Pfam" id="PF00190">
    <property type="entry name" value="Cupin_1"/>
    <property type="match status" value="1"/>
</dbReference>
<feature type="chain" id="PRO_5044978323" description="Germin-like protein" evidence="8">
    <location>
        <begin position="26"/>
        <end position="208"/>
    </location>
</feature>
<evidence type="ECO:0000256" key="8">
    <source>
        <dbReference type="RuleBase" id="RU366015"/>
    </source>
</evidence>
<keyword evidence="4 8" id="KW-0964">Secreted</keyword>
<keyword evidence="7 8" id="KW-0464">Manganese</keyword>
<dbReference type="InterPro" id="IPR001929">
    <property type="entry name" value="Germin"/>
</dbReference>
<dbReference type="SUPFAM" id="SSF51182">
    <property type="entry name" value="RmlC-like cupins"/>
    <property type="match status" value="1"/>
</dbReference>
<gene>
    <name evidence="10" type="ORF">CITCOLO1_LOCUS3508</name>
</gene>
<evidence type="ECO:0000256" key="2">
    <source>
        <dbReference type="ARBA" id="ARBA00007456"/>
    </source>
</evidence>
<evidence type="ECO:0000256" key="5">
    <source>
        <dbReference type="ARBA" id="ARBA00022723"/>
    </source>
</evidence>
<organism evidence="10 11">
    <name type="scientific">Citrullus colocynthis</name>
    <name type="common">colocynth</name>
    <dbReference type="NCBI Taxonomy" id="252529"/>
    <lineage>
        <taxon>Eukaryota</taxon>
        <taxon>Viridiplantae</taxon>
        <taxon>Streptophyta</taxon>
        <taxon>Embryophyta</taxon>
        <taxon>Tracheophyta</taxon>
        <taxon>Spermatophyta</taxon>
        <taxon>Magnoliopsida</taxon>
        <taxon>eudicotyledons</taxon>
        <taxon>Gunneridae</taxon>
        <taxon>Pentapetalae</taxon>
        <taxon>rosids</taxon>
        <taxon>fabids</taxon>
        <taxon>Cucurbitales</taxon>
        <taxon>Cucurbitaceae</taxon>
        <taxon>Benincaseae</taxon>
        <taxon>Citrullus</taxon>
    </lineage>
</organism>
<evidence type="ECO:0000256" key="3">
    <source>
        <dbReference type="ARBA" id="ARBA00022523"/>
    </source>
</evidence>
<dbReference type="SMART" id="SM00835">
    <property type="entry name" value="Cupin_1"/>
    <property type="match status" value="1"/>
</dbReference>
<evidence type="ECO:0000259" key="9">
    <source>
        <dbReference type="SMART" id="SM00835"/>
    </source>
</evidence>
<protein>
    <recommendedName>
        <fullName evidence="8">Germin-like protein</fullName>
    </recommendedName>
</protein>
<feature type="signal peptide" evidence="8">
    <location>
        <begin position="1"/>
        <end position="25"/>
    </location>
</feature>
<dbReference type="EMBL" id="OZ021744">
    <property type="protein sequence ID" value="CAK9311839.1"/>
    <property type="molecule type" value="Genomic_DNA"/>
</dbReference>
<dbReference type="CDD" id="cd02241">
    <property type="entry name" value="cupin_OxOx"/>
    <property type="match status" value="1"/>
</dbReference>
<evidence type="ECO:0000313" key="11">
    <source>
        <dbReference type="Proteomes" id="UP001642487"/>
    </source>
</evidence>
<keyword evidence="5 8" id="KW-0479">Metal-binding</keyword>
<evidence type="ECO:0000256" key="4">
    <source>
        <dbReference type="ARBA" id="ARBA00022525"/>
    </source>
</evidence>
<dbReference type="InterPro" id="IPR011051">
    <property type="entry name" value="RmlC_Cupin_sf"/>
</dbReference>
<keyword evidence="11" id="KW-1185">Reference proteome</keyword>
<dbReference type="PRINTS" id="PR00325">
    <property type="entry name" value="GERMIN"/>
</dbReference>
<evidence type="ECO:0000256" key="6">
    <source>
        <dbReference type="ARBA" id="ARBA00023180"/>
    </source>
</evidence>
<dbReference type="PANTHER" id="PTHR31238">
    <property type="entry name" value="GERMIN-LIKE PROTEIN SUBFAMILY 3 MEMBER 3"/>
    <property type="match status" value="1"/>
</dbReference>
<evidence type="ECO:0000313" key="10">
    <source>
        <dbReference type="EMBL" id="CAK9311839.1"/>
    </source>
</evidence>
<evidence type="ECO:0000256" key="7">
    <source>
        <dbReference type="ARBA" id="ARBA00023211"/>
    </source>
</evidence>
<dbReference type="InterPro" id="IPR014710">
    <property type="entry name" value="RmlC-like_jellyroll"/>
</dbReference>
<reference evidence="10 11" key="1">
    <citation type="submission" date="2024-03" db="EMBL/GenBank/DDBJ databases">
        <authorList>
            <person name="Gkanogiannis A."/>
            <person name="Becerra Lopez-Lavalle L."/>
        </authorList>
    </citation>
    <scope>NUCLEOTIDE SEQUENCE [LARGE SCALE GENOMIC DNA]</scope>
</reference>
<keyword evidence="6" id="KW-0325">Glycoprotein</keyword>
<comment type="similarity">
    <text evidence="2 8">Belongs to the germin family.</text>
</comment>
<proteinExistence type="inferred from homology"/>
<sequence length="208" mass="22155">MAFLSTKSVTLLFFFILGIFSTAESGDPDPIVDYLTFPLGATANGTFFTFTGLRSAFTEFPPNFKPTKATFVEFPALLSQSVSMAILQYPAGSLNPPHTHPRSAELLLVVSGSLQVGFVDTTNQLFNQTLQLGDMFLFPKGLVHFQFNADPRNSATAIAAFASANPGTVSLPPTVFTSGISDEVLAQAFKTDVVVIQSIKAGLAPPPS</sequence>
<evidence type="ECO:0000256" key="1">
    <source>
        <dbReference type="ARBA" id="ARBA00004271"/>
    </source>
</evidence>